<name>A0A067SEP5_GALM3</name>
<reference evidence="3" key="1">
    <citation type="journal article" date="2014" name="Proc. Natl. Acad. Sci. U.S.A.">
        <title>Extensive sampling of basidiomycete genomes demonstrates inadequacy of the white-rot/brown-rot paradigm for wood decay fungi.</title>
        <authorList>
            <person name="Riley R."/>
            <person name="Salamov A.A."/>
            <person name="Brown D.W."/>
            <person name="Nagy L.G."/>
            <person name="Floudas D."/>
            <person name="Held B.W."/>
            <person name="Levasseur A."/>
            <person name="Lombard V."/>
            <person name="Morin E."/>
            <person name="Otillar R."/>
            <person name="Lindquist E.A."/>
            <person name="Sun H."/>
            <person name="LaButti K.M."/>
            <person name="Schmutz J."/>
            <person name="Jabbour D."/>
            <person name="Luo H."/>
            <person name="Baker S.E."/>
            <person name="Pisabarro A.G."/>
            <person name="Walton J.D."/>
            <person name="Blanchette R.A."/>
            <person name="Henrissat B."/>
            <person name="Martin F."/>
            <person name="Cullen D."/>
            <person name="Hibbett D.S."/>
            <person name="Grigoriev I.V."/>
        </authorList>
    </citation>
    <scope>NUCLEOTIDE SEQUENCE [LARGE SCALE GENOMIC DNA]</scope>
    <source>
        <strain evidence="3">CBS 339.88</strain>
    </source>
</reference>
<evidence type="ECO:0008006" key="4">
    <source>
        <dbReference type="Google" id="ProtNLM"/>
    </source>
</evidence>
<keyword evidence="1" id="KW-0472">Membrane</keyword>
<dbReference type="EMBL" id="KL142402">
    <property type="protein sequence ID" value="KDR69376.1"/>
    <property type="molecule type" value="Genomic_DNA"/>
</dbReference>
<gene>
    <name evidence="2" type="ORF">GALMADRAFT_77419</name>
</gene>
<evidence type="ECO:0000313" key="2">
    <source>
        <dbReference type="EMBL" id="KDR69376.1"/>
    </source>
</evidence>
<proteinExistence type="predicted"/>
<keyword evidence="1" id="KW-1133">Transmembrane helix</keyword>
<accession>A0A067SEP5</accession>
<evidence type="ECO:0000256" key="1">
    <source>
        <dbReference type="SAM" id="Phobius"/>
    </source>
</evidence>
<dbReference type="AlphaFoldDB" id="A0A067SEP5"/>
<feature type="transmembrane region" description="Helical" evidence="1">
    <location>
        <begin position="65"/>
        <end position="86"/>
    </location>
</feature>
<protein>
    <recommendedName>
        <fullName evidence="4">G-protein coupled receptors family 1 profile domain-containing protein</fullName>
    </recommendedName>
</protein>
<feature type="transmembrane region" description="Helical" evidence="1">
    <location>
        <begin position="128"/>
        <end position="149"/>
    </location>
</feature>
<keyword evidence="1" id="KW-0812">Transmembrane</keyword>
<dbReference type="STRING" id="685588.A0A067SEP5"/>
<dbReference type="OrthoDB" id="3038990at2759"/>
<feature type="transmembrane region" description="Helical" evidence="1">
    <location>
        <begin position="22"/>
        <end position="45"/>
    </location>
</feature>
<feature type="transmembrane region" description="Helical" evidence="1">
    <location>
        <begin position="230"/>
        <end position="248"/>
    </location>
</feature>
<sequence length="339" mass="37554">MTTTLPELPNPFTPMAFVPPDLAWKITVSSYMNLASLAIMIWDVLNNISTDYKLLTRYSLHIHTFVYFFSRCSSLAMLLGMALIYTAPIGNCQVNGAAFVWMFPLAISSTTLLFFFRVRAMYDNDKRVSAFFAFIWLSVLAGTITTPFATTFQSLGPTKYCTETGLKSFISISTIVPAVYDTLVFAAITWRLASNSYAEEKAGKVGFLKSAMLGKYLPAFSKGLLQDGQIYYLSTVLLNLVCLSLLYVDSVSVVYRVAIGIPDVALMNIMACRVYRNTKFGIYRASTSPVISTNGLVDSSYQRSGKTQPGGGQSQFIAFRTPNSQQSTTLDLEKVHIFL</sequence>
<dbReference type="HOGENOM" id="CLU_060549_0_0_1"/>
<keyword evidence="3" id="KW-1185">Reference proteome</keyword>
<evidence type="ECO:0000313" key="3">
    <source>
        <dbReference type="Proteomes" id="UP000027222"/>
    </source>
</evidence>
<organism evidence="2 3">
    <name type="scientific">Galerina marginata (strain CBS 339.88)</name>
    <dbReference type="NCBI Taxonomy" id="685588"/>
    <lineage>
        <taxon>Eukaryota</taxon>
        <taxon>Fungi</taxon>
        <taxon>Dikarya</taxon>
        <taxon>Basidiomycota</taxon>
        <taxon>Agaricomycotina</taxon>
        <taxon>Agaricomycetes</taxon>
        <taxon>Agaricomycetidae</taxon>
        <taxon>Agaricales</taxon>
        <taxon>Agaricineae</taxon>
        <taxon>Strophariaceae</taxon>
        <taxon>Galerina</taxon>
    </lineage>
</organism>
<feature type="transmembrane region" description="Helical" evidence="1">
    <location>
        <begin position="254"/>
        <end position="275"/>
    </location>
</feature>
<feature type="transmembrane region" description="Helical" evidence="1">
    <location>
        <begin position="169"/>
        <end position="193"/>
    </location>
</feature>
<feature type="transmembrane region" description="Helical" evidence="1">
    <location>
        <begin position="98"/>
        <end position="116"/>
    </location>
</feature>
<dbReference type="Proteomes" id="UP000027222">
    <property type="component" value="Unassembled WGS sequence"/>
</dbReference>